<dbReference type="EMBL" id="JAMBPX010000011">
    <property type="protein sequence ID" value="MDG0860311.1"/>
    <property type="molecule type" value="Genomic_DNA"/>
</dbReference>
<feature type="region of interest" description="Disordered" evidence="1">
    <location>
        <begin position="46"/>
        <end position="106"/>
    </location>
</feature>
<proteinExistence type="predicted"/>
<feature type="region of interest" description="Disordered" evidence="1">
    <location>
        <begin position="212"/>
        <end position="234"/>
    </location>
</feature>
<feature type="transmembrane region" description="Helical" evidence="2">
    <location>
        <begin position="25"/>
        <end position="43"/>
    </location>
</feature>
<keyword evidence="2" id="KW-0472">Membrane</keyword>
<evidence type="ECO:0000256" key="2">
    <source>
        <dbReference type="SAM" id="Phobius"/>
    </source>
</evidence>
<evidence type="ECO:0000256" key="1">
    <source>
        <dbReference type="SAM" id="MobiDB-lite"/>
    </source>
</evidence>
<evidence type="ECO:0000313" key="3">
    <source>
        <dbReference type="EMBL" id="MDG0860311.1"/>
    </source>
</evidence>
<evidence type="ECO:0000313" key="4">
    <source>
        <dbReference type="Proteomes" id="UP001152302"/>
    </source>
</evidence>
<feature type="compositionally biased region" description="Basic and acidic residues" evidence="1">
    <location>
        <begin position="51"/>
        <end position="106"/>
    </location>
</feature>
<keyword evidence="2" id="KW-0812">Transmembrane</keyword>
<comment type="caution">
    <text evidence="3">The sequence shown here is derived from an EMBL/GenBank/DDBJ whole genome shotgun (WGS) entry which is preliminary data.</text>
</comment>
<keyword evidence="2" id="KW-1133">Transmembrane helix</keyword>
<gene>
    <name evidence="3" type="ORF">M4L21_13335</name>
</gene>
<reference evidence="3" key="1">
    <citation type="submission" date="2022-05" db="EMBL/GenBank/DDBJ databases">
        <title>Comparative genomics of Staphylococcus equorum isolates.</title>
        <authorList>
            <person name="Luelf R.H."/>
        </authorList>
    </citation>
    <scope>NUCLEOTIDE SEQUENCE</scope>
    <source>
        <strain evidence="3">TMW 2.2343</strain>
    </source>
</reference>
<sequence>MDKNNKKKFIEKKDKVFNWIKAHKIWSGIIALVIVSCIVGPFMEEEEIQSEEPKKETVDNNSSKDKQGAEKEEKEKEQADKDAKAKQESEEKVKKAESKKPLTDEQKLNKKLEKEVAAADVKGVEFGTGESDVTIELKGKSNMSDKMTSRGFKMGTVEALLALKKSGIDVNSAEIYVYFPLNDGMKDEEKMVMSSRWDRATIDAMNEDAKHTLPDHIEEQSESTFMHPTMRQNQ</sequence>
<dbReference type="AlphaFoldDB" id="A0A9X4LAL2"/>
<feature type="compositionally biased region" description="Polar residues" evidence="1">
    <location>
        <begin position="222"/>
        <end position="234"/>
    </location>
</feature>
<accession>A0A9X4LAL2</accession>
<dbReference type="RefSeq" id="WP_277595830.1">
    <property type="nucleotide sequence ID" value="NZ_JAMBPX010000011.1"/>
</dbReference>
<organism evidence="3 4">
    <name type="scientific">Staphylococcus equorum</name>
    <dbReference type="NCBI Taxonomy" id="246432"/>
    <lineage>
        <taxon>Bacteria</taxon>
        <taxon>Bacillati</taxon>
        <taxon>Bacillota</taxon>
        <taxon>Bacilli</taxon>
        <taxon>Bacillales</taxon>
        <taxon>Staphylococcaceae</taxon>
        <taxon>Staphylococcus</taxon>
    </lineage>
</organism>
<dbReference type="Proteomes" id="UP001152302">
    <property type="component" value="Unassembled WGS sequence"/>
</dbReference>
<name>A0A9X4LAL2_9STAP</name>
<protein>
    <submittedName>
        <fullName evidence="3">Uncharacterized protein</fullName>
    </submittedName>
</protein>